<dbReference type="Gene3D" id="3.40.309.10">
    <property type="entry name" value="Aldehyde Dehydrogenase, Chain A, domain 2"/>
    <property type="match status" value="1"/>
</dbReference>
<reference evidence="6" key="1">
    <citation type="journal article" date="2021" name="Nat. Commun.">
        <title>Genetic determinants of endophytism in the Arabidopsis root mycobiome.</title>
        <authorList>
            <person name="Mesny F."/>
            <person name="Miyauchi S."/>
            <person name="Thiergart T."/>
            <person name="Pickel B."/>
            <person name="Atanasova L."/>
            <person name="Karlsson M."/>
            <person name="Huettel B."/>
            <person name="Barry K.W."/>
            <person name="Haridas S."/>
            <person name="Chen C."/>
            <person name="Bauer D."/>
            <person name="Andreopoulos W."/>
            <person name="Pangilinan J."/>
            <person name="LaButti K."/>
            <person name="Riley R."/>
            <person name="Lipzen A."/>
            <person name="Clum A."/>
            <person name="Drula E."/>
            <person name="Henrissat B."/>
            <person name="Kohler A."/>
            <person name="Grigoriev I.V."/>
            <person name="Martin F.M."/>
            <person name="Hacquard S."/>
        </authorList>
    </citation>
    <scope>NUCLEOTIDE SEQUENCE</scope>
    <source>
        <strain evidence="6">MPI-CAGE-AT-0147</strain>
    </source>
</reference>
<dbReference type="InterPro" id="IPR016163">
    <property type="entry name" value="Ald_DH_C"/>
</dbReference>
<evidence type="ECO:0000256" key="1">
    <source>
        <dbReference type="ARBA" id="ARBA00009986"/>
    </source>
</evidence>
<dbReference type="EMBL" id="JAGMUV010000019">
    <property type="protein sequence ID" value="KAH7127338.1"/>
    <property type="molecule type" value="Genomic_DNA"/>
</dbReference>
<feature type="domain" description="Aldehyde dehydrogenase" evidence="5">
    <location>
        <begin position="34"/>
        <end position="487"/>
    </location>
</feature>
<dbReference type="InterPro" id="IPR016161">
    <property type="entry name" value="Ald_DH/histidinol_DH"/>
</dbReference>
<dbReference type="AlphaFoldDB" id="A0A9P9ILZ9"/>
<comment type="similarity">
    <text evidence="1">Belongs to the aldehyde dehydrogenase family.</text>
</comment>
<evidence type="ECO:0000313" key="7">
    <source>
        <dbReference type="Proteomes" id="UP000738349"/>
    </source>
</evidence>
<evidence type="ECO:0000259" key="5">
    <source>
        <dbReference type="Pfam" id="PF00171"/>
    </source>
</evidence>
<comment type="caution">
    <text evidence="6">The sequence shown here is derived from an EMBL/GenBank/DDBJ whole genome shotgun (WGS) entry which is preliminary data.</text>
</comment>
<sequence length="492" mass="53352">MSLFNQIKLPNGSIYHQPLGLFINNEMRPSISGKTFPVVKLSSEEIIAHVYEAESVDVDAAVTAARLAFRSEWRTISPERRARLLSKVADLMEENLELLAHLETLNNGKAIQLARGDVAHCVSVYKYYSGWADKVEGRVVDIDNQQFSYTTKEPFGVCGQIIPWNSPLVSMAWKLGPALAAGNTVVLKTAEQTPLSALVVARYFNDAGFPPGVLNVIAGLGHVAGKALAEQKDVNKIAFTGSTATGRAIMEAAAKSNLKPITLELGGKGPNIVFDDANFEAALEWTSFGIFYNSGQVCAAGSRIYVQSRIYKRFLQALKDKAAAIVVGNPFNPNTFQGPQTSQAQFDRVMEYIRDGINAGAKIETGGSRWGQKGYFVEPTIFSGASPSMKIMNEEIFGPVAVISEFHTEDEAIEAANATDHGLASGIHTQNLDRAIRVSRALEAGTVWINQYNAIHHQLPFGGKKQSGIGKELGEAALASYTTIKSVSIRLN</sequence>
<dbReference type="OrthoDB" id="310895at2759"/>
<organism evidence="6 7">
    <name type="scientific">Dactylonectria macrodidyma</name>
    <dbReference type="NCBI Taxonomy" id="307937"/>
    <lineage>
        <taxon>Eukaryota</taxon>
        <taxon>Fungi</taxon>
        <taxon>Dikarya</taxon>
        <taxon>Ascomycota</taxon>
        <taxon>Pezizomycotina</taxon>
        <taxon>Sordariomycetes</taxon>
        <taxon>Hypocreomycetidae</taxon>
        <taxon>Hypocreales</taxon>
        <taxon>Nectriaceae</taxon>
        <taxon>Dactylonectria</taxon>
    </lineage>
</organism>
<evidence type="ECO:0000256" key="3">
    <source>
        <dbReference type="ARBA" id="ARBA00024226"/>
    </source>
</evidence>
<protein>
    <recommendedName>
        <fullName evidence="3">aldehyde dehydrogenase (NAD(+))</fullName>
        <ecNumber evidence="3">1.2.1.3</ecNumber>
    </recommendedName>
</protein>
<accession>A0A9P9ILZ9</accession>
<comment type="catalytic activity">
    <reaction evidence="4">
        <text>an aldehyde + NAD(+) + H2O = a carboxylate + NADH + 2 H(+)</text>
        <dbReference type="Rhea" id="RHEA:16185"/>
        <dbReference type="ChEBI" id="CHEBI:15377"/>
        <dbReference type="ChEBI" id="CHEBI:15378"/>
        <dbReference type="ChEBI" id="CHEBI:17478"/>
        <dbReference type="ChEBI" id="CHEBI:29067"/>
        <dbReference type="ChEBI" id="CHEBI:57540"/>
        <dbReference type="ChEBI" id="CHEBI:57945"/>
        <dbReference type="EC" id="1.2.1.3"/>
    </reaction>
</comment>
<gene>
    <name evidence="6" type="ORF">EDB81DRAFT_662835</name>
</gene>
<keyword evidence="2" id="KW-0560">Oxidoreductase</keyword>
<name>A0A9P9ILZ9_9HYPO</name>
<dbReference type="InterPro" id="IPR016160">
    <property type="entry name" value="Ald_DH_CS_CYS"/>
</dbReference>
<dbReference type="SUPFAM" id="SSF53720">
    <property type="entry name" value="ALDH-like"/>
    <property type="match status" value="1"/>
</dbReference>
<dbReference type="EC" id="1.2.1.3" evidence="3"/>
<dbReference type="Pfam" id="PF00171">
    <property type="entry name" value="Aldedh"/>
    <property type="match status" value="1"/>
</dbReference>
<dbReference type="CDD" id="cd07091">
    <property type="entry name" value="ALDH_F1-2_Ald2-like"/>
    <property type="match status" value="1"/>
</dbReference>
<dbReference type="Gene3D" id="3.40.605.10">
    <property type="entry name" value="Aldehyde Dehydrogenase, Chain A, domain 1"/>
    <property type="match status" value="1"/>
</dbReference>
<dbReference type="PANTHER" id="PTHR11699">
    <property type="entry name" value="ALDEHYDE DEHYDROGENASE-RELATED"/>
    <property type="match status" value="1"/>
</dbReference>
<keyword evidence="7" id="KW-1185">Reference proteome</keyword>
<dbReference type="PROSITE" id="PS00070">
    <property type="entry name" value="ALDEHYDE_DEHYDR_CYS"/>
    <property type="match status" value="1"/>
</dbReference>
<proteinExistence type="inferred from homology"/>
<dbReference type="InterPro" id="IPR015590">
    <property type="entry name" value="Aldehyde_DH_dom"/>
</dbReference>
<dbReference type="FunFam" id="3.40.605.10:FF:000001">
    <property type="entry name" value="Aldehyde dehydrogenase 1"/>
    <property type="match status" value="1"/>
</dbReference>
<dbReference type="InterPro" id="IPR016162">
    <property type="entry name" value="Ald_DH_N"/>
</dbReference>
<dbReference type="Proteomes" id="UP000738349">
    <property type="component" value="Unassembled WGS sequence"/>
</dbReference>
<evidence type="ECO:0000313" key="6">
    <source>
        <dbReference type="EMBL" id="KAH7127338.1"/>
    </source>
</evidence>
<dbReference type="FunFam" id="3.40.309.10:FF:000012">
    <property type="entry name" value="Betaine aldehyde dehydrogenase"/>
    <property type="match status" value="1"/>
</dbReference>
<evidence type="ECO:0000256" key="2">
    <source>
        <dbReference type="ARBA" id="ARBA00023002"/>
    </source>
</evidence>
<dbReference type="GO" id="GO:0004029">
    <property type="term" value="F:aldehyde dehydrogenase (NAD+) activity"/>
    <property type="evidence" value="ECO:0007669"/>
    <property type="project" value="UniProtKB-EC"/>
</dbReference>
<evidence type="ECO:0000256" key="4">
    <source>
        <dbReference type="ARBA" id="ARBA00049194"/>
    </source>
</evidence>